<feature type="site" description="Positions MEP for the nucleophilic attack" evidence="7">
    <location>
        <position position="220"/>
    </location>
</feature>
<evidence type="ECO:0000256" key="5">
    <source>
        <dbReference type="ARBA" id="ARBA00022695"/>
    </source>
</evidence>
<evidence type="ECO:0000256" key="6">
    <source>
        <dbReference type="ARBA" id="ARBA00023229"/>
    </source>
</evidence>
<accession>A0A3Q9GHT8</accession>
<dbReference type="NCBIfam" id="TIGR00453">
    <property type="entry name" value="ispD"/>
    <property type="match status" value="1"/>
</dbReference>
<comment type="pathway">
    <text evidence="2 7">Isoprenoid biosynthesis; isopentenyl diphosphate biosynthesis via DXP pathway; isopentenyl diphosphate from 1-deoxy-D-xylulose 5-phosphate: step 2/6.</text>
</comment>
<dbReference type="InterPro" id="IPR029044">
    <property type="entry name" value="Nucleotide-diphossugar_trans"/>
</dbReference>
<dbReference type="EMBL" id="CP033905">
    <property type="protein sequence ID" value="AZR06902.1"/>
    <property type="molecule type" value="Genomic_DNA"/>
</dbReference>
<name>A0A3Q9GHT8_9ACTO</name>
<dbReference type="Proteomes" id="UP000275951">
    <property type="component" value="Chromosome"/>
</dbReference>
<dbReference type="RefSeq" id="WP_108726505.1">
    <property type="nucleotide sequence ID" value="NZ_CP029001.1"/>
</dbReference>
<keyword evidence="6 7" id="KW-0414">Isoprene biosynthesis</keyword>
<feature type="site" description="Transition state stabilizer" evidence="7">
    <location>
        <position position="22"/>
    </location>
</feature>
<gene>
    <name evidence="7 8" type="primary">ispD</name>
    <name evidence="8" type="ORF">EBQ10_06075</name>
</gene>
<keyword evidence="5 7" id="KW-0548">Nucleotidyltransferase</keyword>
<evidence type="ECO:0000256" key="2">
    <source>
        <dbReference type="ARBA" id="ARBA00004787"/>
    </source>
</evidence>
<evidence type="ECO:0000256" key="7">
    <source>
        <dbReference type="HAMAP-Rule" id="MF_00108"/>
    </source>
</evidence>
<evidence type="ECO:0000256" key="1">
    <source>
        <dbReference type="ARBA" id="ARBA00001282"/>
    </source>
</evidence>
<dbReference type="EC" id="2.7.7.60" evidence="7"/>
<keyword evidence="4 7" id="KW-0808">Transferase</keyword>
<dbReference type="InterPro" id="IPR001228">
    <property type="entry name" value="IspD"/>
</dbReference>
<dbReference type="InterPro" id="IPR034683">
    <property type="entry name" value="IspD/TarI"/>
</dbReference>
<dbReference type="UniPathway" id="UPA00056">
    <property type="reaction ID" value="UER00093"/>
</dbReference>
<reference evidence="8 9" key="1">
    <citation type="submission" date="2018-11" db="EMBL/GenBank/DDBJ databases">
        <title>Multidrug-resistant genes are associated with an 42-kb island TGI1 carrying a complex class 1 integron in a Trueperella pyogenes.</title>
        <authorList>
            <person name="Dong W."/>
        </authorList>
    </citation>
    <scope>NUCLEOTIDE SEQUENCE [LARGE SCALE GENOMIC DNA]</scope>
    <source>
        <strain evidence="8 9">TP4</strain>
    </source>
</reference>
<dbReference type="Gene3D" id="3.90.550.10">
    <property type="entry name" value="Spore Coat Polysaccharide Biosynthesis Protein SpsA, Chain A"/>
    <property type="match status" value="1"/>
</dbReference>
<dbReference type="GO" id="GO:0050518">
    <property type="term" value="F:2-C-methyl-D-erythritol 4-phosphate cytidylyltransferase activity"/>
    <property type="evidence" value="ECO:0007669"/>
    <property type="project" value="UniProtKB-UniRule"/>
</dbReference>
<dbReference type="AlphaFoldDB" id="A0A3Q9GHT8"/>
<dbReference type="SUPFAM" id="SSF53448">
    <property type="entry name" value="Nucleotide-diphospho-sugar transferases"/>
    <property type="match status" value="1"/>
</dbReference>
<dbReference type="HAMAP" id="MF_00108">
    <property type="entry name" value="IspD"/>
    <property type="match status" value="1"/>
</dbReference>
<comment type="similarity">
    <text evidence="3 7">Belongs to the IspD/TarI cytidylyltransferase family. IspD subfamily.</text>
</comment>
<comment type="function">
    <text evidence="7">Catalyzes the formation of 4-diphosphocytidyl-2-C-methyl-D-erythritol from CTP and 2-C-methyl-D-erythritol 4-phosphate (MEP).</text>
</comment>
<dbReference type="GO" id="GO:0019288">
    <property type="term" value="P:isopentenyl diphosphate biosynthetic process, methylerythritol 4-phosphate pathway"/>
    <property type="evidence" value="ECO:0007669"/>
    <property type="project" value="UniProtKB-UniRule"/>
</dbReference>
<protein>
    <recommendedName>
        <fullName evidence="7">2-C-methyl-D-erythritol 4-phosphate cytidylyltransferase</fullName>
        <ecNumber evidence="7">2.7.7.60</ecNumber>
    </recommendedName>
    <alternativeName>
        <fullName evidence="7">4-diphosphocytidyl-2C-methyl-D-erythritol synthase</fullName>
    </alternativeName>
    <alternativeName>
        <fullName evidence="7">MEP cytidylyltransferase</fullName>
        <shortName evidence="7">MCT</shortName>
    </alternativeName>
</protein>
<evidence type="ECO:0000313" key="8">
    <source>
        <dbReference type="EMBL" id="AZR06902.1"/>
    </source>
</evidence>
<dbReference type="PROSITE" id="PS01295">
    <property type="entry name" value="ISPD"/>
    <property type="match status" value="1"/>
</dbReference>
<dbReference type="PANTHER" id="PTHR32125:SF4">
    <property type="entry name" value="2-C-METHYL-D-ERYTHRITOL 4-PHOSPHATE CYTIDYLYLTRANSFERASE, CHLOROPLASTIC"/>
    <property type="match status" value="1"/>
</dbReference>
<feature type="site" description="Positions MEP for the nucleophilic attack" evidence="7">
    <location>
        <position position="160"/>
    </location>
</feature>
<sequence length="240" mass="24778">MSIAAVIAGAGSGTRLGAHMPKALVPLGGVPLLVHAIRGMNDAGIDDVVVTIPAGAEALVAFEQALAVSGVRAQLVVGASTRQGSVSRGLAAVNSEFVLIHDAARALTPPAVIVRVREALEAGYDAVVPALPVTDTIKAVGMKEECGFGVVELVDETLERTNLRAMQTPQGFRTELVRSAHAAGRARGLDELSAAPDDAALVEAIGERVVLVPGSPEAMKVTTAWDLAVAEMLLEKRGER</sequence>
<dbReference type="Pfam" id="PF01128">
    <property type="entry name" value="IspD"/>
    <property type="match status" value="1"/>
</dbReference>
<feature type="site" description="Transition state stabilizer" evidence="7">
    <location>
        <position position="15"/>
    </location>
</feature>
<dbReference type="CDD" id="cd02516">
    <property type="entry name" value="CDP-ME_synthetase"/>
    <property type="match status" value="1"/>
</dbReference>
<dbReference type="InterPro" id="IPR050088">
    <property type="entry name" value="IspD/TarI_cytidylyltransf_bact"/>
</dbReference>
<proteinExistence type="inferred from homology"/>
<evidence type="ECO:0000256" key="3">
    <source>
        <dbReference type="ARBA" id="ARBA00009789"/>
    </source>
</evidence>
<evidence type="ECO:0000256" key="4">
    <source>
        <dbReference type="ARBA" id="ARBA00022679"/>
    </source>
</evidence>
<dbReference type="PANTHER" id="PTHR32125">
    <property type="entry name" value="2-C-METHYL-D-ERYTHRITOL 4-PHOSPHATE CYTIDYLYLTRANSFERASE, CHLOROPLASTIC"/>
    <property type="match status" value="1"/>
</dbReference>
<comment type="catalytic activity">
    <reaction evidence="1 7">
        <text>2-C-methyl-D-erythritol 4-phosphate + CTP + H(+) = 4-CDP-2-C-methyl-D-erythritol + diphosphate</text>
        <dbReference type="Rhea" id="RHEA:13429"/>
        <dbReference type="ChEBI" id="CHEBI:15378"/>
        <dbReference type="ChEBI" id="CHEBI:33019"/>
        <dbReference type="ChEBI" id="CHEBI:37563"/>
        <dbReference type="ChEBI" id="CHEBI:57823"/>
        <dbReference type="ChEBI" id="CHEBI:58262"/>
        <dbReference type="EC" id="2.7.7.60"/>
    </reaction>
</comment>
<organism evidence="8 9">
    <name type="scientific">Trueperella pyogenes</name>
    <dbReference type="NCBI Taxonomy" id="1661"/>
    <lineage>
        <taxon>Bacteria</taxon>
        <taxon>Bacillati</taxon>
        <taxon>Actinomycetota</taxon>
        <taxon>Actinomycetes</taxon>
        <taxon>Actinomycetales</taxon>
        <taxon>Actinomycetaceae</taxon>
        <taxon>Trueperella</taxon>
    </lineage>
</organism>
<dbReference type="InterPro" id="IPR018294">
    <property type="entry name" value="ISPD_synthase_CS"/>
</dbReference>
<evidence type="ECO:0000313" key="9">
    <source>
        <dbReference type="Proteomes" id="UP000275951"/>
    </source>
</evidence>